<feature type="transmembrane region" description="Helical" evidence="9">
    <location>
        <begin position="472"/>
        <end position="495"/>
    </location>
</feature>
<feature type="domain" description="NADH-Ubiquinone oxidoreductase (complex I) chain 5 N-terminal" evidence="11">
    <location>
        <begin position="72"/>
        <end position="107"/>
    </location>
</feature>
<feature type="transmembrane region" description="Helical" evidence="9">
    <location>
        <begin position="207"/>
        <end position="231"/>
    </location>
</feature>
<evidence type="ECO:0000256" key="3">
    <source>
        <dbReference type="ARBA" id="ARBA00022475"/>
    </source>
</evidence>
<evidence type="ECO:0000256" key="4">
    <source>
        <dbReference type="ARBA" id="ARBA00022692"/>
    </source>
</evidence>
<evidence type="ECO:0000256" key="1">
    <source>
        <dbReference type="ARBA" id="ARBA00004651"/>
    </source>
</evidence>
<evidence type="ECO:0000256" key="8">
    <source>
        <dbReference type="RuleBase" id="RU000320"/>
    </source>
</evidence>
<feature type="transmembrane region" description="Helical" evidence="9">
    <location>
        <begin position="535"/>
        <end position="557"/>
    </location>
</feature>
<dbReference type="Pfam" id="PF00662">
    <property type="entry name" value="Proton_antipo_N"/>
    <property type="match status" value="1"/>
</dbReference>
<keyword evidence="5 9" id="KW-1133">Transmembrane helix</keyword>
<dbReference type="GO" id="GO:0016491">
    <property type="term" value="F:oxidoreductase activity"/>
    <property type="evidence" value="ECO:0007669"/>
    <property type="project" value="UniProtKB-KW"/>
</dbReference>
<keyword evidence="3" id="KW-1003">Cell membrane</keyword>
<sequence>MVAEQLFIMSILLYAAGAGASLLLGKMDRHANYVAAITAFLAAVTGMAWAIPVLAGGAGFTLNFTGFIPFTQFVIRVDQLSAFMALVISLLTAATALYSLSYLEEYSGKGKGLLGFFMNIFIGSMILVVTVGDAFYFLIFWELMTLASFFLVSFEQEKKESTGAGLVYLIMAHVGTALIMLSFLLFVSKTGSFDFATFSEAPLSEGLKTTAFILAFLGFGAKAGIIPLHIWLPQAHPAAPSNISALMSGVMIKTAIYGIIRVGVDFLGATNYWWGVIVLLAGAVSAVLGVMYALAQHDLKRLLAFHSVENIGIILMGVGVGMLGAALEQPMLAVLGLMAGLYHLINHATFKGLLFLGAGSVLYRTHSKNMEELGGLVKRMPFTAFAFLIGAAAISALPPLNGFVSEWYTYHSLFLAAKSGSWWVTLVASVVIVMLAITGALAAMCFVKAYGVTFAGAARSHHAETAREVPPTMVAGMFVLVVAIVILGVGAPWLVPAFTSVAASLLNQPAVPAAAGMIMYPGFLIQGTLSTPLMAILLVGLVTLPLLLVALGGGFGIGRRVDEAPWACGYAYNPRMGYTASSFAQPLRVIFRALYRPQTHVKGPRFTSKSYFEGPVHYESHASSLWEDYLYKPLVAAVMRTGTYIQKLQAGSIHLYLLYIIIILVSFLLIATR</sequence>
<keyword evidence="7 9" id="KW-0472">Membrane</keyword>
<comment type="similarity">
    <text evidence="2">Belongs to the CPA3 antiporters (TC 2.A.63) subunit A family.</text>
</comment>
<feature type="transmembrane region" description="Helical" evidence="9">
    <location>
        <begin position="6"/>
        <end position="25"/>
    </location>
</feature>
<dbReference type="PANTHER" id="PTHR42682">
    <property type="entry name" value="HYDROGENASE-4 COMPONENT F"/>
    <property type="match status" value="1"/>
</dbReference>
<feature type="transmembrane region" description="Helical" evidence="9">
    <location>
        <begin position="37"/>
        <end position="60"/>
    </location>
</feature>
<evidence type="ECO:0000259" key="10">
    <source>
        <dbReference type="Pfam" id="PF00361"/>
    </source>
</evidence>
<organism evidence="12 13">
    <name type="scientific">Desulforamulus profundi</name>
    <dbReference type="NCBI Taxonomy" id="1383067"/>
    <lineage>
        <taxon>Bacteria</taxon>
        <taxon>Bacillati</taxon>
        <taxon>Bacillota</taxon>
        <taxon>Clostridia</taxon>
        <taxon>Eubacteriales</taxon>
        <taxon>Peptococcaceae</taxon>
        <taxon>Desulforamulus</taxon>
    </lineage>
</organism>
<evidence type="ECO:0000256" key="9">
    <source>
        <dbReference type="SAM" id="Phobius"/>
    </source>
</evidence>
<feature type="transmembrane region" description="Helical" evidence="9">
    <location>
        <begin position="166"/>
        <end position="187"/>
    </location>
</feature>
<reference evidence="12 13" key="1">
    <citation type="submission" date="2013-09" db="EMBL/GenBank/DDBJ databases">
        <title>Biodegradation of hydrocarbons in the deep terrestrial subsurface : characterization of a microbial consortium composed of two Desulfotomaculum species originating from a deep geological formation.</title>
        <authorList>
            <person name="Aullo T."/>
            <person name="Berlendis S."/>
            <person name="Lascourreges J.-F."/>
            <person name="Dessort D."/>
            <person name="Saint-Laurent S."/>
            <person name="Schraauwers B."/>
            <person name="Mas J."/>
            <person name="Magot M."/>
            <person name="Ranchou-Peyruse A."/>
        </authorList>
    </citation>
    <scope>NUCLEOTIDE SEQUENCE [LARGE SCALE GENOMIC DNA]</scope>
    <source>
        <strain evidence="12 13">Bs107</strain>
    </source>
</reference>
<dbReference type="PRINTS" id="PR01434">
    <property type="entry name" value="NADHDHGNASE5"/>
</dbReference>
<dbReference type="Proteomes" id="UP000222564">
    <property type="component" value="Unassembled WGS sequence"/>
</dbReference>
<dbReference type="PRINTS" id="PR01435">
    <property type="entry name" value="NPOXDRDTASE5"/>
</dbReference>
<evidence type="ECO:0000313" key="12">
    <source>
        <dbReference type="EMBL" id="PHJ37688.1"/>
    </source>
</evidence>
<evidence type="ECO:0000256" key="5">
    <source>
        <dbReference type="ARBA" id="ARBA00022989"/>
    </source>
</evidence>
<dbReference type="InterPro" id="IPR001750">
    <property type="entry name" value="ND/Mrp_TM"/>
</dbReference>
<feature type="transmembrane region" description="Helical" evidence="9">
    <location>
        <begin position="653"/>
        <end position="671"/>
    </location>
</feature>
<dbReference type="PANTHER" id="PTHR42682:SF3">
    <property type="entry name" value="FORMATE HYDROGENLYASE SUBUNIT 3-RELATED"/>
    <property type="match status" value="1"/>
</dbReference>
<evidence type="ECO:0000256" key="6">
    <source>
        <dbReference type="ARBA" id="ARBA00023002"/>
    </source>
</evidence>
<dbReference type="RefSeq" id="WP_099083543.1">
    <property type="nucleotide sequence ID" value="NZ_AWQQ01000087.1"/>
</dbReference>
<dbReference type="AlphaFoldDB" id="A0A2C6MCC1"/>
<comment type="caution">
    <text evidence="12">The sequence shown here is derived from an EMBL/GenBank/DDBJ whole genome shotgun (WGS) entry which is preliminary data.</text>
</comment>
<name>A0A2C6MCC1_9FIRM</name>
<dbReference type="InterPro" id="IPR052175">
    <property type="entry name" value="ComplexI-like_HydComp"/>
</dbReference>
<protein>
    <submittedName>
        <fullName evidence="12">Hydantoin racemase</fullName>
    </submittedName>
</protein>
<keyword evidence="4 8" id="KW-0812">Transmembrane</keyword>
<feature type="transmembrane region" description="Helical" evidence="9">
    <location>
        <begin position="80"/>
        <end position="100"/>
    </location>
</feature>
<dbReference type="OrthoDB" id="9807568at2"/>
<feature type="domain" description="NADH:quinone oxidoreductase/Mrp antiporter transmembrane" evidence="10">
    <location>
        <begin position="134"/>
        <end position="432"/>
    </location>
</feature>
<gene>
    <name evidence="12" type="ORF">P378_14525</name>
</gene>
<evidence type="ECO:0000256" key="2">
    <source>
        <dbReference type="ARBA" id="ARBA00008483"/>
    </source>
</evidence>
<feature type="transmembrane region" description="Helical" evidence="9">
    <location>
        <begin position="135"/>
        <end position="154"/>
    </location>
</feature>
<feature type="transmembrane region" description="Helical" evidence="9">
    <location>
        <begin position="339"/>
        <end position="362"/>
    </location>
</feature>
<comment type="subcellular location">
    <subcellularLocation>
        <location evidence="1">Cell membrane</location>
        <topology evidence="1">Multi-pass membrane protein</topology>
    </subcellularLocation>
    <subcellularLocation>
        <location evidence="8">Membrane</location>
        <topology evidence="8">Multi-pass membrane protein</topology>
    </subcellularLocation>
</comment>
<evidence type="ECO:0000256" key="7">
    <source>
        <dbReference type="ARBA" id="ARBA00023136"/>
    </source>
</evidence>
<accession>A0A2C6MCC1</accession>
<feature type="transmembrane region" description="Helical" evidence="9">
    <location>
        <begin position="272"/>
        <end position="295"/>
    </location>
</feature>
<evidence type="ECO:0000313" key="13">
    <source>
        <dbReference type="Proteomes" id="UP000222564"/>
    </source>
</evidence>
<dbReference type="NCBIfam" id="NF005086">
    <property type="entry name" value="PRK06521.1"/>
    <property type="match status" value="1"/>
</dbReference>
<proteinExistence type="inferred from homology"/>
<feature type="transmembrane region" description="Helical" evidence="9">
    <location>
        <begin position="382"/>
        <end position="400"/>
    </location>
</feature>
<dbReference type="InterPro" id="IPR001516">
    <property type="entry name" value="Proton_antipo_N"/>
</dbReference>
<dbReference type="GO" id="GO:0005886">
    <property type="term" value="C:plasma membrane"/>
    <property type="evidence" value="ECO:0007669"/>
    <property type="project" value="UniProtKB-SubCell"/>
</dbReference>
<feature type="transmembrane region" description="Helical" evidence="9">
    <location>
        <begin position="112"/>
        <end position="129"/>
    </location>
</feature>
<evidence type="ECO:0000259" key="11">
    <source>
        <dbReference type="Pfam" id="PF00662"/>
    </source>
</evidence>
<keyword evidence="13" id="KW-1185">Reference proteome</keyword>
<dbReference type="Pfam" id="PF00361">
    <property type="entry name" value="Proton_antipo_M"/>
    <property type="match status" value="1"/>
</dbReference>
<feature type="transmembrane region" description="Helical" evidence="9">
    <location>
        <begin position="243"/>
        <end position="260"/>
    </location>
</feature>
<feature type="transmembrane region" description="Helical" evidence="9">
    <location>
        <begin position="420"/>
        <end position="451"/>
    </location>
</feature>
<dbReference type="EMBL" id="AWQQ01000087">
    <property type="protein sequence ID" value="PHJ37688.1"/>
    <property type="molecule type" value="Genomic_DNA"/>
</dbReference>
<keyword evidence="6" id="KW-0560">Oxidoreductase</keyword>
<feature type="transmembrane region" description="Helical" evidence="9">
    <location>
        <begin position="307"/>
        <end position="327"/>
    </location>
</feature>